<name>X1SCX2_9ZZZZ</name>
<dbReference type="EMBL" id="BARW01024348">
    <property type="protein sequence ID" value="GAI90828.1"/>
    <property type="molecule type" value="Genomic_DNA"/>
</dbReference>
<reference evidence="2" key="1">
    <citation type="journal article" date="2014" name="Front. Microbiol.">
        <title>High frequency of phylogenetically diverse reductive dehalogenase-homologous genes in deep subseafloor sedimentary metagenomes.</title>
        <authorList>
            <person name="Kawai M."/>
            <person name="Futagami T."/>
            <person name="Toyoda A."/>
            <person name="Takaki Y."/>
            <person name="Nishi S."/>
            <person name="Hori S."/>
            <person name="Arai W."/>
            <person name="Tsubouchi T."/>
            <person name="Morono Y."/>
            <person name="Uchiyama I."/>
            <person name="Ito T."/>
            <person name="Fujiyama A."/>
            <person name="Inagaki F."/>
            <person name="Takami H."/>
        </authorList>
    </citation>
    <scope>NUCLEOTIDE SEQUENCE</scope>
    <source>
        <strain evidence="2">Expedition CK06-06</strain>
    </source>
</reference>
<dbReference type="AlphaFoldDB" id="X1SCX2"/>
<dbReference type="InterPro" id="IPR013087">
    <property type="entry name" value="Znf_C2H2_type"/>
</dbReference>
<gene>
    <name evidence="2" type="ORF">S12H4_40159</name>
</gene>
<sequence>CPICGAQFSTAAALFRHMDVAHPPPPTTFHLSVSVPSGGYVTPGSGDYLAYSTVTLRAYPYSGYQFTRWGGDASGTSTTYNLYMNSDKNVVAYFEKVPVPVEGTIIRKELEFSGSGDGIVPVANVPLGVRAKLHVWGRNDMSISQGMGIYWFVADPDGGIAEEYTDWGGTIGPYPKDHEFISSGQFDLNKVGKYTTWIELLMGTQDNPEVVDRYIGDLCTVKAAVPESEFRGFEITSYV</sequence>
<accession>X1SCX2</accession>
<dbReference type="Pfam" id="PF18998">
    <property type="entry name" value="Flg_new_2"/>
    <property type="match status" value="1"/>
</dbReference>
<dbReference type="InterPro" id="IPR044060">
    <property type="entry name" value="Bacterial_rp_domain"/>
</dbReference>
<protein>
    <recommendedName>
        <fullName evidence="1">C2H2-type domain-containing protein</fullName>
    </recommendedName>
</protein>
<evidence type="ECO:0000259" key="1">
    <source>
        <dbReference type="PROSITE" id="PS50157"/>
    </source>
</evidence>
<dbReference type="PROSITE" id="PS50157">
    <property type="entry name" value="ZINC_FINGER_C2H2_2"/>
    <property type="match status" value="1"/>
</dbReference>
<organism evidence="2">
    <name type="scientific">marine sediment metagenome</name>
    <dbReference type="NCBI Taxonomy" id="412755"/>
    <lineage>
        <taxon>unclassified sequences</taxon>
        <taxon>metagenomes</taxon>
        <taxon>ecological metagenomes</taxon>
    </lineage>
</organism>
<feature type="non-terminal residue" evidence="2">
    <location>
        <position position="1"/>
    </location>
</feature>
<evidence type="ECO:0000313" key="2">
    <source>
        <dbReference type="EMBL" id="GAI90828.1"/>
    </source>
</evidence>
<feature type="domain" description="C2H2-type" evidence="1">
    <location>
        <begin position="1"/>
        <end position="22"/>
    </location>
</feature>
<dbReference type="PROSITE" id="PS00028">
    <property type="entry name" value="ZINC_FINGER_C2H2_1"/>
    <property type="match status" value="1"/>
</dbReference>
<comment type="caution">
    <text evidence="2">The sequence shown here is derived from an EMBL/GenBank/DDBJ whole genome shotgun (WGS) entry which is preliminary data.</text>
</comment>
<proteinExistence type="predicted"/>